<reference evidence="4" key="1">
    <citation type="submission" date="2019-02" db="EMBL/GenBank/DDBJ databases">
        <authorList>
            <person name="Gruber-Vodicka R. H."/>
            <person name="Seah K. B. B."/>
        </authorList>
    </citation>
    <scope>NUCLEOTIDE SEQUENCE</scope>
    <source>
        <strain evidence="4">BECK_BY19</strain>
        <strain evidence="3">BECK_BY8</strain>
    </source>
</reference>
<feature type="transmembrane region" description="Helical" evidence="2">
    <location>
        <begin position="38"/>
        <end position="57"/>
    </location>
</feature>
<evidence type="ECO:0000256" key="1">
    <source>
        <dbReference type="SAM" id="MobiDB-lite"/>
    </source>
</evidence>
<evidence type="ECO:0000313" key="4">
    <source>
        <dbReference type="EMBL" id="VFK70148.1"/>
    </source>
</evidence>
<dbReference type="EMBL" id="CAADGD010000024">
    <property type="protein sequence ID" value="VFK70148.1"/>
    <property type="molecule type" value="Genomic_DNA"/>
</dbReference>
<feature type="transmembrane region" description="Helical" evidence="2">
    <location>
        <begin position="98"/>
        <end position="117"/>
    </location>
</feature>
<evidence type="ECO:0000313" key="3">
    <source>
        <dbReference type="EMBL" id="VFK59873.1"/>
    </source>
</evidence>
<proteinExistence type="predicted"/>
<dbReference type="AlphaFoldDB" id="A0A451AVU6"/>
<protein>
    <submittedName>
        <fullName evidence="4">Uncharacterized protein</fullName>
    </submittedName>
</protein>
<keyword evidence="2" id="KW-0472">Membrane</keyword>
<feature type="transmembrane region" description="Helical" evidence="2">
    <location>
        <begin position="7"/>
        <end position="32"/>
    </location>
</feature>
<feature type="compositionally biased region" description="Basic and acidic residues" evidence="1">
    <location>
        <begin position="201"/>
        <end position="210"/>
    </location>
</feature>
<keyword evidence="2" id="KW-1133">Transmembrane helix</keyword>
<dbReference type="EMBL" id="CAADFZ010000009">
    <property type="protein sequence ID" value="VFK59873.1"/>
    <property type="molecule type" value="Genomic_DNA"/>
</dbReference>
<feature type="region of interest" description="Disordered" evidence="1">
    <location>
        <begin position="201"/>
        <end position="222"/>
    </location>
</feature>
<evidence type="ECO:0000256" key="2">
    <source>
        <dbReference type="SAM" id="Phobius"/>
    </source>
</evidence>
<accession>A0A451AVU6</accession>
<name>A0A451AVU6_9GAMM</name>
<gene>
    <name evidence="3" type="ORF">BECKUNK1418G_GA0071005_100933</name>
    <name evidence="4" type="ORF">BECKUNK1418H_GA0071006_102433</name>
</gene>
<feature type="transmembrane region" description="Helical" evidence="2">
    <location>
        <begin position="124"/>
        <end position="145"/>
    </location>
</feature>
<sequence length="416" mass="46803">MATLIRFIRVLALTFTFTALAFLLLSFLSVWLPLPYVGGWNLVMVLFVCLAASGWLVFGDRLIAKRTTLIAVIGGMMFSAVGIYLLENGPFDENAVFAALLFATFAVLAGLALQAIVSWGKWDIAIVALAVLVLVVIAFSLRYLALPIQEREMLEEEIQKREMLRQESERKSRILERKLAMLQRKSRMLEQELKALKSEKQGLEMRERKSAPPPARPDLLPNYEWPPETPSWTYRILRGSDGNGVSLYEISERLFLALMRADYFEYSYYSAPGGFVMVTRLEAIDSEGTPLRGTRRFLLPNDNGDFEFAEYIRSLFFAPTGYYRFIAFVVTDKSYVASPNVLSETTALDRLKEGATALPKAFRDIRFSSSHRIDALIYEFRKEGGTGVETLIPGRIPPNSHLGRSGLGSSLSAYLP</sequence>
<keyword evidence="2" id="KW-0812">Transmembrane</keyword>
<organism evidence="4">
    <name type="scientific">Candidatus Kentrum sp. UNK</name>
    <dbReference type="NCBI Taxonomy" id="2126344"/>
    <lineage>
        <taxon>Bacteria</taxon>
        <taxon>Pseudomonadati</taxon>
        <taxon>Pseudomonadota</taxon>
        <taxon>Gammaproteobacteria</taxon>
        <taxon>Candidatus Kentrum</taxon>
    </lineage>
</organism>
<feature type="transmembrane region" description="Helical" evidence="2">
    <location>
        <begin position="69"/>
        <end position="86"/>
    </location>
</feature>